<sequence>MGYVHDLANLKSATIRNNPNAKLEAAMPLKNIHCLFKHQTFFDKDPSKQATIAGSEVVIRNLPSELGLAYPDIFLCNVTCALRDSWVVVGVRKDEVPIARDDEDRHIDVDGEPNIAGGVGTDIGVG</sequence>
<dbReference type="EMBL" id="JAYKXN010000008">
    <property type="protein sequence ID" value="KAK7263212.1"/>
    <property type="molecule type" value="Genomic_DNA"/>
</dbReference>
<comment type="caution">
    <text evidence="1">The sequence shown here is derived from an EMBL/GenBank/DDBJ whole genome shotgun (WGS) entry which is preliminary data.</text>
</comment>
<name>A0AAN9I2B5_CLITE</name>
<accession>A0AAN9I2B5</accession>
<dbReference type="Proteomes" id="UP001359559">
    <property type="component" value="Unassembled WGS sequence"/>
</dbReference>
<keyword evidence="2" id="KW-1185">Reference proteome</keyword>
<evidence type="ECO:0000313" key="2">
    <source>
        <dbReference type="Proteomes" id="UP001359559"/>
    </source>
</evidence>
<proteinExistence type="predicted"/>
<reference evidence="1 2" key="1">
    <citation type="submission" date="2024-01" db="EMBL/GenBank/DDBJ databases">
        <title>The genomes of 5 underutilized Papilionoideae crops provide insights into root nodulation and disease resistance.</title>
        <authorList>
            <person name="Yuan L."/>
        </authorList>
    </citation>
    <scope>NUCLEOTIDE SEQUENCE [LARGE SCALE GENOMIC DNA]</scope>
    <source>
        <strain evidence="1">LY-2023</strain>
        <tissue evidence="1">Leaf</tissue>
    </source>
</reference>
<organism evidence="1 2">
    <name type="scientific">Clitoria ternatea</name>
    <name type="common">Butterfly pea</name>
    <dbReference type="NCBI Taxonomy" id="43366"/>
    <lineage>
        <taxon>Eukaryota</taxon>
        <taxon>Viridiplantae</taxon>
        <taxon>Streptophyta</taxon>
        <taxon>Embryophyta</taxon>
        <taxon>Tracheophyta</taxon>
        <taxon>Spermatophyta</taxon>
        <taxon>Magnoliopsida</taxon>
        <taxon>eudicotyledons</taxon>
        <taxon>Gunneridae</taxon>
        <taxon>Pentapetalae</taxon>
        <taxon>rosids</taxon>
        <taxon>fabids</taxon>
        <taxon>Fabales</taxon>
        <taxon>Fabaceae</taxon>
        <taxon>Papilionoideae</taxon>
        <taxon>50 kb inversion clade</taxon>
        <taxon>NPAAA clade</taxon>
        <taxon>indigoferoid/millettioid clade</taxon>
        <taxon>Phaseoleae</taxon>
        <taxon>Clitoria</taxon>
    </lineage>
</organism>
<protein>
    <submittedName>
        <fullName evidence="1">Uncharacterized protein</fullName>
    </submittedName>
</protein>
<evidence type="ECO:0000313" key="1">
    <source>
        <dbReference type="EMBL" id="KAK7263212.1"/>
    </source>
</evidence>
<dbReference type="AlphaFoldDB" id="A0AAN9I2B5"/>
<gene>
    <name evidence="1" type="ORF">RJT34_30799</name>
</gene>